<gene>
    <name evidence="1" type="ORF">Q0590_25070</name>
</gene>
<dbReference type="SUPFAM" id="SSF51126">
    <property type="entry name" value="Pectin lyase-like"/>
    <property type="match status" value="2"/>
</dbReference>
<evidence type="ECO:0000313" key="1">
    <source>
        <dbReference type="EMBL" id="MDO1449573.1"/>
    </source>
</evidence>
<protein>
    <recommendedName>
        <fullName evidence="3">DUF1565 domain-containing protein</fullName>
    </recommendedName>
</protein>
<dbReference type="Gene3D" id="2.160.20.10">
    <property type="entry name" value="Single-stranded right-handed beta-helix, Pectin lyase-like"/>
    <property type="match status" value="2"/>
</dbReference>
<name>A0ABT8REE5_9BACT</name>
<dbReference type="RefSeq" id="WP_302040377.1">
    <property type="nucleotide sequence ID" value="NZ_JAUKPO010000020.1"/>
</dbReference>
<evidence type="ECO:0000313" key="2">
    <source>
        <dbReference type="Proteomes" id="UP001168528"/>
    </source>
</evidence>
<dbReference type="EMBL" id="JAUKPO010000020">
    <property type="protein sequence ID" value="MDO1449573.1"/>
    <property type="molecule type" value="Genomic_DNA"/>
</dbReference>
<dbReference type="Proteomes" id="UP001168528">
    <property type="component" value="Unassembled WGS sequence"/>
</dbReference>
<keyword evidence="2" id="KW-1185">Reference proteome</keyword>
<evidence type="ECO:0008006" key="3">
    <source>
        <dbReference type="Google" id="ProtNLM"/>
    </source>
</evidence>
<dbReference type="InterPro" id="IPR011050">
    <property type="entry name" value="Pectin_lyase_fold/virulence"/>
</dbReference>
<reference evidence="1" key="1">
    <citation type="submission" date="2023-07" db="EMBL/GenBank/DDBJ databases">
        <title>The genome sequence of Rhodocytophaga aerolata KACC 12507.</title>
        <authorList>
            <person name="Zhang X."/>
        </authorList>
    </citation>
    <scope>NUCLEOTIDE SEQUENCE</scope>
    <source>
        <strain evidence="1">KACC 12507</strain>
    </source>
</reference>
<dbReference type="InterPro" id="IPR012334">
    <property type="entry name" value="Pectin_lyas_fold"/>
</dbReference>
<organism evidence="1 2">
    <name type="scientific">Rhodocytophaga aerolata</name>
    <dbReference type="NCBI Taxonomy" id="455078"/>
    <lineage>
        <taxon>Bacteria</taxon>
        <taxon>Pseudomonadati</taxon>
        <taxon>Bacteroidota</taxon>
        <taxon>Cytophagia</taxon>
        <taxon>Cytophagales</taxon>
        <taxon>Rhodocytophagaceae</taxon>
        <taxon>Rhodocytophaga</taxon>
    </lineage>
</organism>
<accession>A0ABT8REE5</accession>
<sequence>MSFFKITKNLIDNGLDLLYKNNPVAFTIDENTLFVSASKGDDTTGIKGRRDRPFKTYAKAVEVLAAGDKVWFMPGSYATGNVQSDKADVSFYLQSATLTGDVAMQGGNFTIASDGSGIVTGSVGYAGIDFSKTYYIKNLRRCGLLRGTIYVDGLHELHTLSDVATYYIHNVQRLTGILVTVTELVNVREIVPQNSLTWARNATIRKCRFFTSAANTRNLTFGTNNLGVNEIVFNDCEFVSTQSYNFQANGEDIANGYIKWINCRFIAGAAYHLDMALNASFPNTKLNLTFIGCDIQKVPFVKGGVTSTTTDFRLTPNLTDNNTDLLYKGLGIATVVNQGSVVYVSKNGNDATGLQGRIDRPFLSIQGAINSNQGKTVIVLGGTYYEQVTVENGTHTCERISLWFGARIESNQLYTVKIGNAGFMLDAQFQFNYAQYITLNSSVIVNTHVDGHCLERGGNPGHISVQAENITFESRGTGTGAASVWFVNQFIARNCKFVAEKRCLYDTYGTQISIFAEHCYFQSTGGFIYESDGYAGLAGRMINCYLSAANGLNLSSMGSLPLLLKGCNLKTTVGYAINTVPAYNGANNITIEDSTIRANGKCIQGNNTGLIEIVNSKLISTTSLPVDVNQNVASGKVEIRESKLIAEASHTHCVVNSNTTNKKFNLINVSMNKPHNANCAGVIHNVLIEDILTA</sequence>
<comment type="caution">
    <text evidence="1">The sequence shown here is derived from an EMBL/GenBank/DDBJ whole genome shotgun (WGS) entry which is preliminary data.</text>
</comment>
<proteinExistence type="predicted"/>